<reference evidence="7" key="1">
    <citation type="submission" date="2021-02" db="EMBL/GenBank/DDBJ databases">
        <authorList>
            <person name="Nowell W R."/>
        </authorList>
    </citation>
    <scope>NUCLEOTIDE SEQUENCE</scope>
</reference>
<dbReference type="OrthoDB" id="361039at2759"/>
<dbReference type="Proteomes" id="UP000663829">
    <property type="component" value="Unassembled WGS sequence"/>
</dbReference>
<dbReference type="Proteomes" id="UP000681722">
    <property type="component" value="Unassembled WGS sequence"/>
</dbReference>
<evidence type="ECO:0000256" key="2">
    <source>
        <dbReference type="ARBA" id="ARBA00007688"/>
    </source>
</evidence>
<keyword evidence="9" id="KW-1185">Reference proteome</keyword>
<dbReference type="GO" id="GO:0051123">
    <property type="term" value="P:RNA polymerase II preinitiation complex assembly"/>
    <property type="evidence" value="ECO:0007669"/>
    <property type="project" value="TreeGrafter"/>
</dbReference>
<comment type="subcellular location">
    <subcellularLocation>
        <location evidence="1">Nucleus</location>
    </subcellularLocation>
</comment>
<sequence>MSILTESTDITIMSITRDCSEFLTVNVNRLLRQILSKTLTFTLRSRRTYVLCDDFQLTLKAHSIVPVYGYCLPHDQYQSTYQLIRRGTQYLYFKKGFETDLKQIIYGDVRQYSKVPQNILIYVEWLAIHGVQMNKTKRELNVDKKLIFSVLAVEQQLYLNYLKTLCINNCERKREQGLTFLCKDTLALETILPYLTTYCLTNIRECFNKNSISLDQLVLYINMIDSLLDNKLESIEKYVHHWLPMILTCMLFKFNLSETDEQMWKMRLTCSNSCIKIIHRCQKFIYVQFEHRLFEILIYTMINDQNITLSIFYAILYIFNHLGTYACKTFLIPIVRHIALKLEKFLIDERHLFDTKWKIYLKKTEDLIESILDRIISK</sequence>
<evidence type="ECO:0000256" key="5">
    <source>
        <dbReference type="ARBA" id="ARBA00023242"/>
    </source>
</evidence>
<dbReference type="PANTHER" id="PTHR10221">
    <property type="entry name" value="TRANSCRIPTION INITIATION FACTOR TFIID SUBUNIT 6"/>
    <property type="match status" value="1"/>
</dbReference>
<evidence type="ECO:0000259" key="6">
    <source>
        <dbReference type="Pfam" id="PF07571"/>
    </source>
</evidence>
<protein>
    <recommendedName>
        <fullName evidence="6">TAF6 C-terminal HEAT repeat domain-containing protein</fullName>
    </recommendedName>
</protein>
<dbReference type="Pfam" id="PF07571">
    <property type="entry name" value="TAF6_C"/>
    <property type="match status" value="1"/>
</dbReference>
<dbReference type="InterPro" id="IPR046344">
    <property type="entry name" value="TAF6_C_sf"/>
</dbReference>
<evidence type="ECO:0000313" key="9">
    <source>
        <dbReference type="Proteomes" id="UP000663829"/>
    </source>
</evidence>
<dbReference type="GO" id="GO:0000124">
    <property type="term" value="C:SAGA complex"/>
    <property type="evidence" value="ECO:0007669"/>
    <property type="project" value="InterPro"/>
</dbReference>
<dbReference type="CDD" id="cd08050">
    <property type="entry name" value="TAF6C"/>
    <property type="match status" value="1"/>
</dbReference>
<dbReference type="EMBL" id="CAJNOQ010018650">
    <property type="protein sequence ID" value="CAF1433414.1"/>
    <property type="molecule type" value="Genomic_DNA"/>
</dbReference>
<evidence type="ECO:0000313" key="7">
    <source>
        <dbReference type="EMBL" id="CAF1433414.1"/>
    </source>
</evidence>
<name>A0A815N315_9BILA</name>
<dbReference type="PANTHER" id="PTHR10221:SF9">
    <property type="entry name" value="TRANSCRIPTION INITIATION FACTOR TFIID SUBUNIT 6"/>
    <property type="match status" value="1"/>
</dbReference>
<dbReference type="GO" id="GO:0046695">
    <property type="term" value="C:SLIK (SAGA-like) complex"/>
    <property type="evidence" value="ECO:0007669"/>
    <property type="project" value="InterPro"/>
</dbReference>
<keyword evidence="3" id="KW-0805">Transcription regulation</keyword>
<dbReference type="AlphaFoldDB" id="A0A815N315"/>
<dbReference type="InterPro" id="IPR011442">
    <property type="entry name" value="TAF6_C"/>
</dbReference>
<dbReference type="GO" id="GO:0003713">
    <property type="term" value="F:transcription coactivator activity"/>
    <property type="evidence" value="ECO:0007669"/>
    <property type="project" value="TreeGrafter"/>
</dbReference>
<organism evidence="7 9">
    <name type="scientific">Didymodactylos carnosus</name>
    <dbReference type="NCBI Taxonomy" id="1234261"/>
    <lineage>
        <taxon>Eukaryota</taxon>
        <taxon>Metazoa</taxon>
        <taxon>Spiralia</taxon>
        <taxon>Gnathifera</taxon>
        <taxon>Rotifera</taxon>
        <taxon>Eurotatoria</taxon>
        <taxon>Bdelloidea</taxon>
        <taxon>Philodinida</taxon>
        <taxon>Philodinidae</taxon>
        <taxon>Didymodactylos</taxon>
    </lineage>
</organism>
<dbReference type="EMBL" id="CAJOBC010084092">
    <property type="protein sequence ID" value="CAF4311568.1"/>
    <property type="molecule type" value="Genomic_DNA"/>
</dbReference>
<proteinExistence type="inferred from homology"/>
<evidence type="ECO:0000256" key="4">
    <source>
        <dbReference type="ARBA" id="ARBA00023163"/>
    </source>
</evidence>
<accession>A0A815N315</accession>
<dbReference type="GO" id="GO:0016251">
    <property type="term" value="F:RNA polymerase II general transcription initiation factor activity"/>
    <property type="evidence" value="ECO:0007669"/>
    <property type="project" value="InterPro"/>
</dbReference>
<gene>
    <name evidence="7" type="ORF">GPM918_LOCUS34095</name>
    <name evidence="8" type="ORF">SRO942_LOCUS34793</name>
</gene>
<feature type="domain" description="TAF6 C-terminal HEAT repeat" evidence="6">
    <location>
        <begin position="150"/>
        <end position="334"/>
    </location>
</feature>
<dbReference type="GO" id="GO:0005669">
    <property type="term" value="C:transcription factor TFIID complex"/>
    <property type="evidence" value="ECO:0007669"/>
    <property type="project" value="InterPro"/>
</dbReference>
<evidence type="ECO:0000256" key="3">
    <source>
        <dbReference type="ARBA" id="ARBA00023015"/>
    </source>
</evidence>
<keyword evidence="4" id="KW-0804">Transcription</keyword>
<dbReference type="InterPro" id="IPR037796">
    <property type="entry name" value="TAF6"/>
</dbReference>
<comment type="similarity">
    <text evidence="2">Belongs to the TAF6 family.</text>
</comment>
<evidence type="ECO:0000313" key="8">
    <source>
        <dbReference type="EMBL" id="CAF4311568.1"/>
    </source>
</evidence>
<keyword evidence="5" id="KW-0539">Nucleus</keyword>
<evidence type="ECO:0000256" key="1">
    <source>
        <dbReference type="ARBA" id="ARBA00004123"/>
    </source>
</evidence>
<comment type="caution">
    <text evidence="7">The sequence shown here is derived from an EMBL/GenBank/DDBJ whole genome shotgun (WGS) entry which is preliminary data.</text>
</comment>
<dbReference type="Gene3D" id="1.25.40.770">
    <property type="entry name" value="TAF6, C-terminal HEAT repeat domain"/>
    <property type="match status" value="1"/>
</dbReference>